<dbReference type="Gramene" id="OMERI11G07720.2">
    <property type="protein sequence ID" value="OMERI11G07720.2"/>
    <property type="gene ID" value="OMERI11G07720"/>
</dbReference>
<dbReference type="HOGENOM" id="CLU_2675227_0_0_1"/>
<reference evidence="2" key="1">
    <citation type="submission" date="2015-04" db="UniProtKB">
        <authorList>
            <consortium name="EnsemblPlants"/>
        </authorList>
    </citation>
    <scope>IDENTIFICATION</scope>
</reference>
<keyword evidence="3" id="KW-1185">Reference proteome</keyword>
<organism evidence="2">
    <name type="scientific">Oryza meridionalis</name>
    <dbReference type="NCBI Taxonomy" id="40149"/>
    <lineage>
        <taxon>Eukaryota</taxon>
        <taxon>Viridiplantae</taxon>
        <taxon>Streptophyta</taxon>
        <taxon>Embryophyta</taxon>
        <taxon>Tracheophyta</taxon>
        <taxon>Spermatophyta</taxon>
        <taxon>Magnoliopsida</taxon>
        <taxon>Liliopsida</taxon>
        <taxon>Poales</taxon>
        <taxon>Poaceae</taxon>
        <taxon>BOP clade</taxon>
        <taxon>Oryzoideae</taxon>
        <taxon>Oryzeae</taxon>
        <taxon>Oryzinae</taxon>
        <taxon>Oryza</taxon>
    </lineage>
</organism>
<accession>A0A0E0F4F4</accession>
<evidence type="ECO:0000313" key="3">
    <source>
        <dbReference type="Proteomes" id="UP000008021"/>
    </source>
</evidence>
<dbReference type="Proteomes" id="UP000008021">
    <property type="component" value="Chromosome 11"/>
</dbReference>
<feature type="region of interest" description="Disordered" evidence="1">
    <location>
        <begin position="23"/>
        <end position="47"/>
    </location>
</feature>
<dbReference type="AlphaFoldDB" id="A0A0E0F4F4"/>
<proteinExistence type="predicted"/>
<sequence>MTSATCELPLPILCSEIPRQTLNPQIHPRGSPRVAAGGGGAKPGGSLCRRRCRPMATAAMCSPSSDGEAQQGRLR</sequence>
<dbReference type="EnsemblPlants" id="OMERI11G07720.2">
    <property type="protein sequence ID" value="OMERI11G07720.2"/>
    <property type="gene ID" value="OMERI11G07720"/>
</dbReference>
<evidence type="ECO:0000313" key="2">
    <source>
        <dbReference type="EnsemblPlants" id="OMERI11G07720.2"/>
    </source>
</evidence>
<evidence type="ECO:0000256" key="1">
    <source>
        <dbReference type="SAM" id="MobiDB-lite"/>
    </source>
</evidence>
<protein>
    <submittedName>
        <fullName evidence="2">Uncharacterized protein</fullName>
    </submittedName>
</protein>
<name>A0A0E0F4F4_9ORYZ</name>
<reference evidence="2" key="2">
    <citation type="submission" date="2018-05" db="EMBL/GenBank/DDBJ databases">
        <title>OmerRS3 (Oryza meridionalis Reference Sequence Version 3).</title>
        <authorList>
            <person name="Zhang J."/>
            <person name="Kudrna D."/>
            <person name="Lee S."/>
            <person name="Talag J."/>
            <person name="Welchert J."/>
            <person name="Wing R.A."/>
        </authorList>
    </citation>
    <scope>NUCLEOTIDE SEQUENCE [LARGE SCALE GENOMIC DNA]</scope>
    <source>
        <strain evidence="2">cv. OR44</strain>
    </source>
</reference>